<reference evidence="4 5" key="1">
    <citation type="submission" date="2017-01" db="EMBL/GenBank/DDBJ databases">
        <authorList>
            <person name="Mah S.A."/>
            <person name="Swanson W.J."/>
            <person name="Moy G.W."/>
            <person name="Vacquier V.D."/>
        </authorList>
    </citation>
    <scope>NUCLEOTIDE SEQUENCE [LARGE SCALE GENOMIC DNA]</scope>
    <source>
        <strain evidence="4 5">DSM 11589</strain>
    </source>
</reference>
<dbReference type="InterPro" id="IPR042099">
    <property type="entry name" value="ANL_N_sf"/>
</dbReference>
<name>A0A1N7IMK5_9PROT</name>
<dbReference type="CDD" id="cd05907">
    <property type="entry name" value="VL_LC_FACS_like"/>
    <property type="match status" value="1"/>
</dbReference>
<dbReference type="GO" id="GO:0005524">
    <property type="term" value="F:ATP binding"/>
    <property type="evidence" value="ECO:0007669"/>
    <property type="project" value="UniProtKB-KW"/>
</dbReference>
<feature type="domain" description="AMP-dependent synthetase/ligase" evidence="3">
    <location>
        <begin position="18"/>
        <end position="429"/>
    </location>
</feature>
<dbReference type="Pfam" id="PF23562">
    <property type="entry name" value="AMP-binding_C_3"/>
    <property type="match status" value="1"/>
</dbReference>
<evidence type="ECO:0000313" key="4">
    <source>
        <dbReference type="EMBL" id="SIS38221.1"/>
    </source>
</evidence>
<dbReference type="InterPro" id="IPR000873">
    <property type="entry name" value="AMP-dep_synth/lig_dom"/>
</dbReference>
<accession>A0A1N7IMK5</accession>
<dbReference type="SUPFAM" id="SSF56801">
    <property type="entry name" value="Acetyl-CoA synthetase-like"/>
    <property type="match status" value="1"/>
</dbReference>
<evidence type="ECO:0000256" key="2">
    <source>
        <dbReference type="ARBA" id="ARBA00022840"/>
    </source>
</evidence>
<gene>
    <name evidence="4" type="ORF">SAMN05421779_101352</name>
</gene>
<evidence type="ECO:0000313" key="5">
    <source>
        <dbReference type="Proteomes" id="UP000185678"/>
    </source>
</evidence>
<dbReference type="PANTHER" id="PTHR43272:SF33">
    <property type="entry name" value="AMP-BINDING DOMAIN-CONTAINING PROTEIN-RELATED"/>
    <property type="match status" value="1"/>
</dbReference>
<evidence type="ECO:0000259" key="3">
    <source>
        <dbReference type="Pfam" id="PF00501"/>
    </source>
</evidence>
<dbReference type="Pfam" id="PF00501">
    <property type="entry name" value="AMP-binding"/>
    <property type="match status" value="1"/>
</dbReference>
<keyword evidence="2" id="KW-0067">ATP-binding</keyword>
<dbReference type="Proteomes" id="UP000185678">
    <property type="component" value="Unassembled WGS sequence"/>
</dbReference>
<proteinExistence type="predicted"/>
<dbReference type="EMBL" id="FTOA01000001">
    <property type="protein sequence ID" value="SIS38221.1"/>
    <property type="molecule type" value="Genomic_DNA"/>
</dbReference>
<sequence length="588" mass="63613">MTSRALDFTQPRTLCDAFFTQARRFGSQPFLWSKADGTWQARSWQTVAGQVEQLARGLLTACALQPGERVVIVADNRPEWCIADLAIMAAGGITVPAYTTNTVADHLHILRDCTPSVVICTGKLAPRLLQAATQTAVPPQIILLDPADLRQNPGLSLVMWDDVCQAGQQATDIPLPGLHAHPTDTACLIYTSGTGGAPKGVMLSHQAILHNCLGAHQVVVQLGLGEERFLSFLPLSHAYEHTAGQFFPITIGAQIAYAESLDALASNMQDMQPTIMTAVPRLYEVLRQKILRGVERQGGSKAAWFTRTLRLGEQALRAPETMRWRDTALNGLCSLLVRRKVKARFGGRLKAFVSGGAPLNSDVGAFFTALGVRILQGYGQTEAAPVISVNIPRRVRLDAVGPALYGVELNIAGDGEICVRGPLVMNGYWNNPLATAQVLDADGWLHTGDIGEISPEGDLRITDRKKDIIVNSGGDNISPQRLEGFLTLEPDIAQAMVHGDGRPHMVALIVPGEDCLRRHQGDPEALRQAVLAAVGRVNGGLSAIEKIRSIALADEAFTIDNGMLTPTLKLCRHVILARYRGLLDALYR</sequence>
<dbReference type="PANTHER" id="PTHR43272">
    <property type="entry name" value="LONG-CHAIN-FATTY-ACID--COA LIGASE"/>
    <property type="match status" value="1"/>
</dbReference>
<organism evidence="4 5">
    <name type="scientific">Insolitispirillum peregrinum</name>
    <dbReference type="NCBI Taxonomy" id="80876"/>
    <lineage>
        <taxon>Bacteria</taxon>
        <taxon>Pseudomonadati</taxon>
        <taxon>Pseudomonadota</taxon>
        <taxon>Alphaproteobacteria</taxon>
        <taxon>Rhodospirillales</taxon>
        <taxon>Novispirillaceae</taxon>
        <taxon>Insolitispirillum</taxon>
    </lineage>
</organism>
<dbReference type="GO" id="GO:0016020">
    <property type="term" value="C:membrane"/>
    <property type="evidence" value="ECO:0007669"/>
    <property type="project" value="TreeGrafter"/>
</dbReference>
<dbReference type="GO" id="GO:0004467">
    <property type="term" value="F:long-chain fatty acid-CoA ligase activity"/>
    <property type="evidence" value="ECO:0007669"/>
    <property type="project" value="TreeGrafter"/>
</dbReference>
<dbReference type="STRING" id="80876.SAMN05421779_101352"/>
<keyword evidence="1" id="KW-0547">Nucleotide-binding</keyword>
<dbReference type="AlphaFoldDB" id="A0A1N7IMK5"/>
<protein>
    <submittedName>
        <fullName evidence="4">Long-chain acyl-CoA synthetase</fullName>
    </submittedName>
</protein>
<keyword evidence="5" id="KW-1185">Reference proteome</keyword>
<dbReference type="Gene3D" id="3.40.50.12780">
    <property type="entry name" value="N-terminal domain of ligase-like"/>
    <property type="match status" value="1"/>
</dbReference>
<dbReference type="RefSeq" id="WP_076398349.1">
    <property type="nucleotide sequence ID" value="NZ_FTOA01000001.1"/>
</dbReference>
<evidence type="ECO:0000256" key="1">
    <source>
        <dbReference type="ARBA" id="ARBA00022741"/>
    </source>
</evidence>